<feature type="domain" description="TonB-dependent receptor-like beta-barrel" evidence="15">
    <location>
        <begin position="274"/>
        <end position="782"/>
    </location>
</feature>
<keyword evidence="11 12" id="KW-0998">Cell outer membrane</keyword>
<evidence type="ECO:0000256" key="14">
    <source>
        <dbReference type="SAM" id="SignalP"/>
    </source>
</evidence>
<dbReference type="GO" id="GO:0015344">
    <property type="term" value="F:siderophore uptake transmembrane transporter activity"/>
    <property type="evidence" value="ECO:0007669"/>
    <property type="project" value="TreeGrafter"/>
</dbReference>
<dbReference type="EMBL" id="PIQE01000003">
    <property type="protein sequence ID" value="RUO72265.1"/>
    <property type="molecule type" value="Genomic_DNA"/>
</dbReference>
<evidence type="ECO:0000313" key="18">
    <source>
        <dbReference type="Proteomes" id="UP000287022"/>
    </source>
</evidence>
<evidence type="ECO:0000256" key="5">
    <source>
        <dbReference type="ARBA" id="ARBA00022692"/>
    </source>
</evidence>
<keyword evidence="10 12" id="KW-0472">Membrane</keyword>
<feature type="signal peptide" evidence="14">
    <location>
        <begin position="1"/>
        <end position="22"/>
    </location>
</feature>
<dbReference type="Pfam" id="PF07715">
    <property type="entry name" value="Plug"/>
    <property type="match status" value="1"/>
</dbReference>
<feature type="chain" id="PRO_5019022018" evidence="14">
    <location>
        <begin position="23"/>
        <end position="827"/>
    </location>
</feature>
<gene>
    <name evidence="17" type="ORF">CWI80_10740</name>
</gene>
<name>A0A432Z303_9GAMM</name>
<keyword evidence="8" id="KW-0406">Ion transport</keyword>
<dbReference type="PROSITE" id="PS52016">
    <property type="entry name" value="TONB_DEPENDENT_REC_3"/>
    <property type="match status" value="1"/>
</dbReference>
<evidence type="ECO:0000256" key="6">
    <source>
        <dbReference type="ARBA" id="ARBA00022729"/>
    </source>
</evidence>
<keyword evidence="9 13" id="KW-0798">TonB box</keyword>
<keyword evidence="4" id="KW-0410">Iron transport</keyword>
<dbReference type="STRING" id="1122124.GCA_000423165_01771"/>
<dbReference type="InterPro" id="IPR036942">
    <property type="entry name" value="Beta-barrel_TonB_sf"/>
</dbReference>
<accession>A0A432Z303</accession>
<evidence type="ECO:0000256" key="12">
    <source>
        <dbReference type="PROSITE-ProRule" id="PRU01360"/>
    </source>
</evidence>
<proteinExistence type="inferred from homology"/>
<evidence type="ECO:0000259" key="15">
    <source>
        <dbReference type="Pfam" id="PF00593"/>
    </source>
</evidence>
<keyword evidence="5 12" id="KW-0812">Transmembrane</keyword>
<keyword evidence="18" id="KW-1185">Reference proteome</keyword>
<reference evidence="18" key="1">
    <citation type="journal article" date="2018" name="Front. Microbiol.">
        <title>Genome-Based Analysis Reveals the Taxonomy and Diversity of the Family Idiomarinaceae.</title>
        <authorList>
            <person name="Liu Y."/>
            <person name="Lai Q."/>
            <person name="Shao Z."/>
        </authorList>
    </citation>
    <scope>NUCLEOTIDE SEQUENCE [LARGE SCALE GENOMIC DNA]</scope>
    <source>
        <strain evidence="18">c121</strain>
    </source>
</reference>
<organism evidence="17 18">
    <name type="scientific">Pseudidiomarina sediminum</name>
    <dbReference type="NCBI Taxonomy" id="431675"/>
    <lineage>
        <taxon>Bacteria</taxon>
        <taxon>Pseudomonadati</taxon>
        <taxon>Pseudomonadota</taxon>
        <taxon>Gammaproteobacteria</taxon>
        <taxon>Alteromonadales</taxon>
        <taxon>Idiomarinaceae</taxon>
        <taxon>Pseudidiomarina</taxon>
    </lineage>
</organism>
<evidence type="ECO:0000256" key="2">
    <source>
        <dbReference type="ARBA" id="ARBA00022448"/>
    </source>
</evidence>
<evidence type="ECO:0000256" key="9">
    <source>
        <dbReference type="ARBA" id="ARBA00023077"/>
    </source>
</evidence>
<keyword evidence="6 14" id="KW-0732">Signal</keyword>
<comment type="similarity">
    <text evidence="12 13">Belongs to the TonB-dependent receptor family.</text>
</comment>
<evidence type="ECO:0000256" key="4">
    <source>
        <dbReference type="ARBA" id="ARBA00022496"/>
    </source>
</evidence>
<dbReference type="InterPro" id="IPR039426">
    <property type="entry name" value="TonB-dep_rcpt-like"/>
</dbReference>
<keyword evidence="17" id="KW-0675">Receptor</keyword>
<keyword evidence="2 12" id="KW-0813">Transport</keyword>
<evidence type="ECO:0000256" key="1">
    <source>
        <dbReference type="ARBA" id="ARBA00004571"/>
    </source>
</evidence>
<dbReference type="Pfam" id="PF00593">
    <property type="entry name" value="TonB_dep_Rec_b-barrel"/>
    <property type="match status" value="1"/>
</dbReference>
<dbReference type="SUPFAM" id="SSF56935">
    <property type="entry name" value="Porins"/>
    <property type="match status" value="1"/>
</dbReference>
<evidence type="ECO:0000313" key="17">
    <source>
        <dbReference type="EMBL" id="RUO72265.1"/>
    </source>
</evidence>
<keyword evidence="3 12" id="KW-1134">Transmembrane beta strand</keyword>
<dbReference type="Proteomes" id="UP000287022">
    <property type="component" value="Unassembled WGS sequence"/>
</dbReference>
<dbReference type="GO" id="GO:0009279">
    <property type="term" value="C:cell outer membrane"/>
    <property type="evidence" value="ECO:0007669"/>
    <property type="project" value="UniProtKB-SubCell"/>
</dbReference>
<evidence type="ECO:0000256" key="3">
    <source>
        <dbReference type="ARBA" id="ARBA00022452"/>
    </source>
</evidence>
<dbReference type="Gene3D" id="2.170.130.10">
    <property type="entry name" value="TonB-dependent receptor, plug domain"/>
    <property type="match status" value="1"/>
</dbReference>
<evidence type="ECO:0000259" key="16">
    <source>
        <dbReference type="Pfam" id="PF07715"/>
    </source>
</evidence>
<evidence type="ECO:0000256" key="8">
    <source>
        <dbReference type="ARBA" id="ARBA00023065"/>
    </source>
</evidence>
<dbReference type="RefSeq" id="WP_026860518.1">
    <property type="nucleotide sequence ID" value="NZ_PIQE01000003.1"/>
</dbReference>
<evidence type="ECO:0000256" key="7">
    <source>
        <dbReference type="ARBA" id="ARBA00023004"/>
    </source>
</evidence>
<comment type="subcellular location">
    <subcellularLocation>
        <location evidence="1 12">Cell outer membrane</location>
        <topology evidence="1 12">Multi-pass membrane protein</topology>
    </subcellularLocation>
</comment>
<dbReference type="PANTHER" id="PTHR32552:SF89">
    <property type="entry name" value="CATECHOLATE SIDEROPHORE RECEPTOR FIU"/>
    <property type="match status" value="1"/>
</dbReference>
<evidence type="ECO:0000256" key="13">
    <source>
        <dbReference type="RuleBase" id="RU003357"/>
    </source>
</evidence>
<evidence type="ECO:0000256" key="11">
    <source>
        <dbReference type="ARBA" id="ARBA00023237"/>
    </source>
</evidence>
<keyword evidence="7" id="KW-0408">Iron</keyword>
<dbReference type="InterPro" id="IPR000531">
    <property type="entry name" value="Beta-barrel_TonB"/>
</dbReference>
<dbReference type="InterPro" id="IPR012910">
    <property type="entry name" value="Plug_dom"/>
</dbReference>
<dbReference type="Gene3D" id="2.40.170.20">
    <property type="entry name" value="TonB-dependent receptor, beta-barrel domain"/>
    <property type="match status" value="1"/>
</dbReference>
<dbReference type="AlphaFoldDB" id="A0A432Z303"/>
<dbReference type="PANTHER" id="PTHR32552">
    <property type="entry name" value="FERRICHROME IRON RECEPTOR-RELATED"/>
    <property type="match status" value="1"/>
</dbReference>
<feature type="domain" description="TonB-dependent receptor plug" evidence="16">
    <location>
        <begin position="51"/>
        <end position="162"/>
    </location>
</feature>
<protein>
    <submittedName>
        <fullName evidence="17">TonB-dependent receptor</fullName>
    </submittedName>
</protein>
<comment type="caution">
    <text evidence="17">The sequence shown here is derived from an EMBL/GenBank/DDBJ whole genome shotgun (WGS) entry which is preliminary data.</text>
</comment>
<dbReference type="InterPro" id="IPR037066">
    <property type="entry name" value="Plug_dom_sf"/>
</dbReference>
<evidence type="ECO:0000256" key="10">
    <source>
        <dbReference type="ARBA" id="ARBA00023136"/>
    </source>
</evidence>
<sequence>MYSKSKVFCAIALALSTPAAFAESSSTSTAQDNDVETIVVTARAGSKTLRKSEASYAVSTISEQDLMMDAPMSVADVMKSVPGFWVESSGGEASNNIRVRGIPRDGYSSISLQENGLAIQHDGGLGYLNSDQSFRLDETIERVEVVRGGPSSVFASNAPGGVVNFITRKAYDGERIVFKTELGDYSHGRIDGYYGTPIGEDMFVSVGGFYRTNDGVRDPGFDANKGGQIRFTLGKRFDSGELLFDYRYLNDRTAFLLPVPLAQDSNGDITSMPGFDANYGSFMSPEVEHNRYRDPSGNGYDFDLGDGTHTTLHQYSMSADFNVSEWTIKNSFRYRLSDTLRNGLFPTGGLESANDRIASYENALAGMIPGDANVELRFANHPGLTFDPNNNAGNGMVLNGNLLSVDVPLDEIINDLRISRQFNFGEQSHDVSFGVYYADYDYEFNRYMATAMFEVRDQPRLLDAVVTHNGEDILAISENGILRYGSLYNRVDGEGQTLAAYVADEWQINDQLRIDLGARYEWIELGGQVEGTTVIDLEQSASLADDQFITGNGIFTPIDESYNELAWTIGANYQINKKFGFFGRYTDSFRTPNASDFNGNPERDDLRVEPISMAEVGLKYVQDNLNVYATAFYTYFDNMRFTDYAFDNDTNTYTQQTAYGDTETFGIELEALWTLTDWFDLGATATLQSPEYKTFSFTNSAGEAIDFGGNQLIRVPEDSARITAGFNLLDGDLRTELVVEHYGDRYGDVANQVVLPEYQSLNASVMYYLTPNLTFQLNAQNLTNEIGLTEGNPRAGQFIGEGQQADGYFLARPILGRTIRASLRYQF</sequence>